<reference evidence="2 3" key="1">
    <citation type="submission" date="2024-09" db="EMBL/GenBank/DDBJ databases">
        <title>Floridaenema gen nov. (Aerosakkonemataceae, Aerosakkonematales ord. nov., Cyanobacteria) from benthic tropical and subtropical fresh waters, with the description of four new species.</title>
        <authorList>
            <person name="Moretto J.A."/>
            <person name="Berthold D.E."/>
            <person name="Lefler F.W."/>
            <person name="Huang I.-S."/>
            <person name="Laughinghouse H. IV."/>
        </authorList>
    </citation>
    <scope>NUCLEOTIDE SEQUENCE [LARGE SCALE GENOMIC DNA]</scope>
    <source>
        <strain evidence="2 3">BLCC-F46</strain>
    </source>
</reference>
<organism evidence="2 3">
    <name type="scientific">Floridaenema aerugineum BLCC-F46</name>
    <dbReference type="NCBI Taxonomy" id="3153654"/>
    <lineage>
        <taxon>Bacteria</taxon>
        <taxon>Bacillati</taxon>
        <taxon>Cyanobacteriota</taxon>
        <taxon>Cyanophyceae</taxon>
        <taxon>Oscillatoriophycideae</taxon>
        <taxon>Aerosakkonematales</taxon>
        <taxon>Aerosakkonemataceae</taxon>
        <taxon>Floridanema</taxon>
        <taxon>Floridanema aerugineum</taxon>
    </lineage>
</organism>
<dbReference type="PANTHER" id="PTHR35586">
    <property type="entry name" value="SLL1691 PROTEIN"/>
    <property type="match status" value="1"/>
</dbReference>
<dbReference type="EMBL" id="JBHFNQ010000090">
    <property type="protein sequence ID" value="MFB2877458.1"/>
    <property type="molecule type" value="Genomic_DNA"/>
</dbReference>
<evidence type="ECO:0000313" key="3">
    <source>
        <dbReference type="Proteomes" id="UP001576774"/>
    </source>
</evidence>
<comment type="caution">
    <text evidence="2">The sequence shown here is derived from an EMBL/GenBank/DDBJ whole genome shotgun (WGS) entry which is preliminary data.</text>
</comment>
<name>A0ABV4X3U3_9CYAN</name>
<feature type="coiled-coil region" evidence="1">
    <location>
        <begin position="146"/>
        <end position="173"/>
    </location>
</feature>
<dbReference type="PANTHER" id="PTHR35586:SF2">
    <property type="entry name" value="SLL1542 PROTEIN"/>
    <property type="match status" value="1"/>
</dbReference>
<keyword evidence="1" id="KW-0175">Coiled coil</keyword>
<dbReference type="RefSeq" id="WP_413270557.1">
    <property type="nucleotide sequence ID" value="NZ_JBHFNQ010000090.1"/>
</dbReference>
<keyword evidence="3" id="KW-1185">Reference proteome</keyword>
<evidence type="ECO:0000313" key="2">
    <source>
        <dbReference type="EMBL" id="MFB2877458.1"/>
    </source>
</evidence>
<protein>
    <submittedName>
        <fullName evidence="2">Rpn family recombination-promoting nuclease/putative transposase</fullName>
    </submittedName>
</protein>
<gene>
    <name evidence="2" type="ORF">ACE1CC_11295</name>
</gene>
<dbReference type="Proteomes" id="UP001576774">
    <property type="component" value="Unassembled WGS sequence"/>
</dbReference>
<dbReference type="InterPro" id="IPR022573">
    <property type="entry name" value="DUF2887"/>
</dbReference>
<evidence type="ECO:0000256" key="1">
    <source>
        <dbReference type="SAM" id="Coils"/>
    </source>
</evidence>
<sequence>MRTDTLFYRLFQEFPGIFFELIDRQYNEARNYEFTSVELKQTAFRMDGVFVPKSDVTRQPVYFVEVQFQLDLSFYRRLFAEVFLYLRQNPGVNLWRVVVIYPNRSVEADDLATYQELIDSQRVRRIYLNELGETTSLGIGIVQLIVEREETAVERARRLILQTREEIEDAATTREILELIETILLYKLTQLSREELAEMLGLIDDEFRQTRMYQSIKQEGLEEGKQEGKQEAKLEAVPRLLALGLTVEQIAEALDLSIAQVQSIAESQSS</sequence>
<dbReference type="Pfam" id="PF11103">
    <property type="entry name" value="DUF2887"/>
    <property type="match status" value="1"/>
</dbReference>
<dbReference type="NCBIfam" id="TIGR01784">
    <property type="entry name" value="T_den_put_tspse"/>
    <property type="match status" value="1"/>
</dbReference>
<dbReference type="InterPro" id="IPR010106">
    <property type="entry name" value="RpnA"/>
</dbReference>
<accession>A0ABV4X3U3</accession>
<proteinExistence type="predicted"/>